<feature type="transmembrane region" description="Helical" evidence="6">
    <location>
        <begin position="394"/>
        <end position="421"/>
    </location>
</feature>
<organism evidence="8 9">
    <name type="scientific">Cellulomonas fengjieae</name>
    <dbReference type="NCBI Taxonomy" id="2819978"/>
    <lineage>
        <taxon>Bacteria</taxon>
        <taxon>Bacillati</taxon>
        <taxon>Actinomycetota</taxon>
        <taxon>Actinomycetes</taxon>
        <taxon>Micrococcales</taxon>
        <taxon>Cellulomonadaceae</taxon>
        <taxon>Cellulomonas</taxon>
    </lineage>
</organism>
<proteinExistence type="predicted"/>
<feature type="transmembrane region" description="Helical" evidence="6">
    <location>
        <begin position="895"/>
        <end position="917"/>
    </location>
</feature>
<evidence type="ECO:0000256" key="1">
    <source>
        <dbReference type="ARBA" id="ARBA00004651"/>
    </source>
</evidence>
<dbReference type="Pfam" id="PF02687">
    <property type="entry name" value="FtsX"/>
    <property type="match status" value="1"/>
</dbReference>
<evidence type="ECO:0000313" key="9">
    <source>
        <dbReference type="Proteomes" id="UP000678317"/>
    </source>
</evidence>
<evidence type="ECO:0000259" key="7">
    <source>
        <dbReference type="Pfam" id="PF02687"/>
    </source>
</evidence>
<feature type="domain" description="ABC3 transporter permease C-terminal" evidence="7">
    <location>
        <begin position="806"/>
        <end position="916"/>
    </location>
</feature>
<keyword evidence="5 6" id="KW-0472">Membrane</keyword>
<feature type="transmembrane region" description="Helical" evidence="6">
    <location>
        <begin position="565"/>
        <end position="584"/>
    </location>
</feature>
<comment type="caution">
    <text evidence="8">The sequence shown here is derived from an EMBL/GenBank/DDBJ whole genome shotgun (WGS) entry which is preliminary data.</text>
</comment>
<feature type="transmembrane region" description="Helical" evidence="6">
    <location>
        <begin position="427"/>
        <end position="454"/>
    </location>
</feature>
<reference evidence="8 9" key="1">
    <citation type="submission" date="2021-03" db="EMBL/GenBank/DDBJ databases">
        <title>novel species in genus Cellulomonas.</title>
        <authorList>
            <person name="Zhang G."/>
        </authorList>
    </citation>
    <scope>NUCLEOTIDE SEQUENCE [LARGE SCALE GENOMIC DNA]</scope>
    <source>
        <strain evidence="9">zg-ZUI188</strain>
    </source>
</reference>
<feature type="transmembrane region" description="Helical" evidence="6">
    <location>
        <begin position="353"/>
        <end position="374"/>
    </location>
</feature>
<keyword evidence="2" id="KW-1003">Cell membrane</keyword>
<feature type="transmembrane region" description="Helical" evidence="6">
    <location>
        <begin position="510"/>
        <end position="531"/>
    </location>
</feature>
<feature type="transmembrane region" description="Helical" evidence="6">
    <location>
        <begin position="475"/>
        <end position="495"/>
    </location>
</feature>
<dbReference type="EMBL" id="JAGFBM010000010">
    <property type="protein sequence ID" value="MBO3086492.1"/>
    <property type="molecule type" value="Genomic_DNA"/>
</dbReference>
<protein>
    <recommendedName>
        <fullName evidence="7">ABC3 transporter permease C-terminal domain-containing protein</fullName>
    </recommendedName>
</protein>
<feature type="transmembrane region" description="Helical" evidence="6">
    <location>
        <begin position="853"/>
        <end position="875"/>
    </location>
</feature>
<dbReference type="Proteomes" id="UP000678317">
    <property type="component" value="Unassembled WGS sequence"/>
</dbReference>
<comment type="subcellular location">
    <subcellularLocation>
        <location evidence="1">Cell membrane</location>
        <topology evidence="1">Multi-pass membrane protein</topology>
    </subcellularLocation>
</comment>
<evidence type="ECO:0000256" key="2">
    <source>
        <dbReference type="ARBA" id="ARBA00022475"/>
    </source>
</evidence>
<evidence type="ECO:0000256" key="4">
    <source>
        <dbReference type="ARBA" id="ARBA00022989"/>
    </source>
</evidence>
<feature type="transmembrane region" description="Helical" evidence="6">
    <location>
        <begin position="33"/>
        <end position="53"/>
    </location>
</feature>
<name>A0ABS3SLF7_9CELL</name>
<keyword evidence="9" id="KW-1185">Reference proteome</keyword>
<feature type="transmembrane region" description="Helical" evidence="6">
    <location>
        <begin position="798"/>
        <end position="823"/>
    </location>
</feature>
<dbReference type="RefSeq" id="WP_208290486.1">
    <property type="nucleotide sequence ID" value="NZ_CP074404.1"/>
</dbReference>
<evidence type="ECO:0000313" key="8">
    <source>
        <dbReference type="EMBL" id="MBO3086492.1"/>
    </source>
</evidence>
<evidence type="ECO:0000256" key="3">
    <source>
        <dbReference type="ARBA" id="ARBA00022692"/>
    </source>
</evidence>
<gene>
    <name evidence="8" type="ORF">J4035_17745</name>
</gene>
<sequence length="936" mass="95605">MSAPTLRRPPRVGWRAATGDAVLVARRRGAQDAGLLTLAAVVLAVAVLIALAVPRLVQEMADEGVRQSIVDAGPGADVVAVLPRGPGSSSARLADPVRVDDAAVLAANAARDMGTVLPPEVQAVTAPAVYSVRSQDVSATIRPGDGGDTIVLGTRLVHVGTTWRTDDPVVRWVAGAEPAPTASAPLEVTSLVQVGVSAPAAARHGLVVGQRLDLSGTLPQGVQVEISGLYEPLDPASPVWSQYPDLLDETPAPAAAVAVGRVAMLLSDESLPDMLLAVQQTRGVTTTYRFPADPTHLTAPDVGALAEAVSQVVLVPTPLTGTDGTPPAIQTELDTVLRIAQERMVAASAQTSVLLVGLGVVGALALVLAARLLVVRRETFLVAERARGASIASVAVRSLVETVPLVVAAAAVGAAGAWLIAPDGRGTWVVAAIIVVVAALAPAVAACVVVAGAWTGRRQPANRADRERALRRRGARRVTAELTLVAIAAAALVSVRSRGLLQTATGDVDLLLAATPVLLAAAATVLLARILPPTLRAMSHGASRRRGLVPVIATARASLTSGIRVPLLTLTISVALVVFCGTTADTVQQGQETAADIVVGADVRVDGPVDPADVARLRDLPGVTSAAAATALGDRTFGQESGTKARLLLVDAAELATILEAHDRPVDPGLATLGTGEGIPVLISASLRRTAELVQPAVMGASRFVDLDVVGATEHPPNLPRDPRALPSAPADGTIVADRDTFLAGAGIEAPITTLWVDGPGALAAVREAGLADSPGLMVTERSDWLETWRASSLNAGLLLLLIATGVVLAGYAALALVLTVVATSRERGRTLSALRTLGMDGRTGRAMTFGELAPLALSAVLTGTAIGIAVPWLLTGALGLDLLTGDPAATGLVVTWVPIAGASAVVLVALAAAVMVESAVRRRDRLGEVLRVGER</sequence>
<dbReference type="InterPro" id="IPR003838">
    <property type="entry name" value="ABC3_permease_C"/>
</dbReference>
<keyword evidence="3 6" id="KW-0812">Transmembrane</keyword>
<keyword evidence="4 6" id="KW-1133">Transmembrane helix</keyword>
<evidence type="ECO:0000256" key="6">
    <source>
        <dbReference type="SAM" id="Phobius"/>
    </source>
</evidence>
<evidence type="ECO:0000256" key="5">
    <source>
        <dbReference type="ARBA" id="ARBA00023136"/>
    </source>
</evidence>
<accession>A0ABS3SLF7</accession>